<dbReference type="InterPro" id="IPR052906">
    <property type="entry name" value="Type_IV_Methyl-Rstrct_Enzyme"/>
</dbReference>
<evidence type="ECO:0000313" key="4">
    <source>
        <dbReference type="Proteomes" id="UP000313988"/>
    </source>
</evidence>
<organism evidence="3 4">
    <name type="scientific">Deinococcus radiopugnans ATCC 19172</name>
    <dbReference type="NCBI Taxonomy" id="585398"/>
    <lineage>
        <taxon>Bacteria</taxon>
        <taxon>Thermotogati</taxon>
        <taxon>Deinococcota</taxon>
        <taxon>Deinococci</taxon>
        <taxon>Deinococcales</taxon>
        <taxon>Deinococcaceae</taxon>
        <taxon>Deinococcus</taxon>
    </lineage>
</organism>
<keyword evidence="1" id="KW-1133">Transmembrane helix</keyword>
<comment type="caution">
    <text evidence="3">The sequence shown here is derived from an EMBL/GenBank/DDBJ whole genome shotgun (WGS) entry which is preliminary data.</text>
</comment>
<proteinExistence type="predicted"/>
<dbReference type="EMBL" id="VDMO01000005">
    <property type="protein sequence ID" value="TNM71881.1"/>
    <property type="molecule type" value="Genomic_DNA"/>
</dbReference>
<dbReference type="InterPro" id="IPR011856">
    <property type="entry name" value="tRNA_endonuc-like_dom_sf"/>
</dbReference>
<dbReference type="GO" id="GO:0009307">
    <property type="term" value="P:DNA restriction-modification system"/>
    <property type="evidence" value="ECO:0007669"/>
    <property type="project" value="InterPro"/>
</dbReference>
<dbReference type="Gene3D" id="3.40.1350.10">
    <property type="match status" value="1"/>
</dbReference>
<dbReference type="InterPro" id="IPR011335">
    <property type="entry name" value="Restrct_endonuc-II-like"/>
</dbReference>
<feature type="domain" description="Restriction endonuclease type IV Mrr" evidence="2">
    <location>
        <begin position="69"/>
        <end position="178"/>
    </location>
</feature>
<dbReference type="GO" id="GO:0015666">
    <property type="term" value="F:restriction endodeoxyribonuclease activity"/>
    <property type="evidence" value="ECO:0007669"/>
    <property type="project" value="TreeGrafter"/>
</dbReference>
<dbReference type="PANTHER" id="PTHR30015:SF6">
    <property type="entry name" value="SLL1429 PROTEIN"/>
    <property type="match status" value="1"/>
</dbReference>
<keyword evidence="1" id="KW-0812">Transmembrane</keyword>
<dbReference type="AlphaFoldDB" id="A0A5C4Y910"/>
<dbReference type="Proteomes" id="UP000313988">
    <property type="component" value="Unassembled WGS sequence"/>
</dbReference>
<accession>A0A5C4Y910</accession>
<keyword evidence="1" id="KW-0472">Membrane</keyword>
<feature type="transmembrane region" description="Helical" evidence="1">
    <location>
        <begin position="12"/>
        <end position="28"/>
    </location>
</feature>
<dbReference type="OrthoDB" id="71979at2"/>
<dbReference type="SUPFAM" id="SSF52980">
    <property type="entry name" value="Restriction endonuclease-like"/>
    <property type="match status" value="1"/>
</dbReference>
<protein>
    <recommendedName>
        <fullName evidence="2">Restriction endonuclease type IV Mrr domain-containing protein</fullName>
    </recommendedName>
</protein>
<evidence type="ECO:0000259" key="2">
    <source>
        <dbReference type="Pfam" id="PF04471"/>
    </source>
</evidence>
<dbReference type="PANTHER" id="PTHR30015">
    <property type="entry name" value="MRR RESTRICTION SYSTEM PROTEIN"/>
    <property type="match status" value="1"/>
</dbReference>
<dbReference type="GO" id="GO:0003677">
    <property type="term" value="F:DNA binding"/>
    <property type="evidence" value="ECO:0007669"/>
    <property type="project" value="InterPro"/>
</dbReference>
<dbReference type="Pfam" id="PF04471">
    <property type="entry name" value="Mrr_cat"/>
    <property type="match status" value="1"/>
</dbReference>
<evidence type="ECO:0000256" key="1">
    <source>
        <dbReference type="SAM" id="Phobius"/>
    </source>
</evidence>
<dbReference type="InterPro" id="IPR007560">
    <property type="entry name" value="Restrct_endonuc_IV_Mrr"/>
</dbReference>
<name>A0A5C4Y910_9DEIO</name>
<evidence type="ECO:0000313" key="3">
    <source>
        <dbReference type="EMBL" id="TNM71881.1"/>
    </source>
</evidence>
<reference evidence="3 4" key="1">
    <citation type="submission" date="2019-06" db="EMBL/GenBank/DDBJ databases">
        <title>Genome sequence of Deinococcus radiopugnans ATCC 19172.</title>
        <authorList>
            <person name="Maclea K.S."/>
            <person name="Maynard C.R."/>
        </authorList>
    </citation>
    <scope>NUCLEOTIDE SEQUENCE [LARGE SCALE GENOMIC DNA]</scope>
    <source>
        <strain evidence="3 4">ATCC 19172</strain>
    </source>
</reference>
<sequence>MARRKRKQKSENPLSLLITVSIFASIGAAANGFWLPLIAVTAVGAIVIASKVQQQQSRRQKALALADLHALNPRGLELHVAQVISALPGWTATANRGSADQGADVIATGPKGRKVAVQVKHYPNSNVGNKAVQEIVASKAIYRCAHAVVVTSGPGYTRAAQDLARANRVVLWHPDDLLWLQELAKAGQTPPQTLLPI</sequence>
<gene>
    <name evidence="3" type="ORF">FHR04_05805</name>
</gene>